<name>B9AG90_METSM</name>
<protein>
    <submittedName>
        <fullName evidence="1">Uncharacterized protein</fullName>
    </submittedName>
</protein>
<reference evidence="1 2" key="2">
    <citation type="submission" date="2008-11" db="EMBL/GenBank/DDBJ databases">
        <title>Draft genome sequence of Methanobrevibacter smithii (DSM 2375).</title>
        <authorList>
            <person name="Sudarsanam P."/>
            <person name="Ley R."/>
            <person name="Guruge J."/>
            <person name="Turnbaugh P.J."/>
            <person name="Mahowald M."/>
            <person name="Liep D."/>
            <person name="Gordon J."/>
        </authorList>
    </citation>
    <scope>NUCLEOTIDE SEQUENCE [LARGE SCALE GENOMIC DNA]</scope>
    <source>
        <strain evidence="1 2">DSM 2375</strain>
    </source>
</reference>
<dbReference type="AlphaFoldDB" id="B9AG90"/>
<accession>B9AG90</accession>
<dbReference type="HOGENOM" id="CLU_2839432_0_0_2"/>
<dbReference type="Proteomes" id="UP000003489">
    <property type="component" value="Unassembled WGS sequence"/>
</dbReference>
<evidence type="ECO:0000313" key="1">
    <source>
        <dbReference type="EMBL" id="EEE42480.1"/>
    </source>
</evidence>
<organism evidence="1 2">
    <name type="scientific">Methanobrevibacter smithii DSM 2375</name>
    <dbReference type="NCBI Taxonomy" id="483214"/>
    <lineage>
        <taxon>Archaea</taxon>
        <taxon>Methanobacteriati</taxon>
        <taxon>Methanobacteriota</taxon>
        <taxon>Methanomada group</taxon>
        <taxon>Methanobacteria</taxon>
        <taxon>Methanobacteriales</taxon>
        <taxon>Methanobacteriaceae</taxon>
        <taxon>Methanobrevibacter</taxon>
    </lineage>
</organism>
<proteinExistence type="predicted"/>
<comment type="caution">
    <text evidence="1">The sequence shown here is derived from an EMBL/GenBank/DDBJ whole genome shotgun (WGS) entry which is preliminary data.</text>
</comment>
<sequence length="65" mass="7848">MSNEINDEILEKLYGNDEIDQNIKDFINEALKIEYLEVMDVEKKLSKKKSFFKNKYLKLIDEFIE</sequence>
<gene>
    <name evidence="1" type="ORF">METSMIALI_01392</name>
</gene>
<dbReference type="EMBL" id="ABYW01000012">
    <property type="protein sequence ID" value="EEE42480.1"/>
    <property type="molecule type" value="Genomic_DNA"/>
</dbReference>
<dbReference type="RefSeq" id="WP_004036401.1">
    <property type="nucleotide sequence ID" value="NZ_DS996911.1"/>
</dbReference>
<reference evidence="1 2" key="1">
    <citation type="submission" date="2008-10" db="EMBL/GenBank/DDBJ databases">
        <authorList>
            <person name="Fulton L."/>
            <person name="Clifton S."/>
            <person name="Fulton B."/>
            <person name="Xu J."/>
            <person name="Minx P."/>
            <person name="Pepin K.H."/>
            <person name="Johnson M."/>
            <person name="Bhonagiri V."/>
            <person name="Nash W.E."/>
            <person name="Mardis E.R."/>
            <person name="Wilson R.K."/>
        </authorList>
    </citation>
    <scope>NUCLEOTIDE SEQUENCE [LARGE SCALE GENOMIC DNA]</scope>
    <source>
        <strain evidence="1 2">DSM 2375</strain>
    </source>
</reference>
<evidence type="ECO:0000313" key="2">
    <source>
        <dbReference type="Proteomes" id="UP000003489"/>
    </source>
</evidence>
<dbReference type="PATRIC" id="fig|483214.13.peg.1339"/>